<proteinExistence type="predicted"/>
<organism evidence="1 2">
    <name type="scientific">Corynebacterium belfantii</name>
    <dbReference type="NCBI Taxonomy" id="2014537"/>
    <lineage>
        <taxon>Bacteria</taxon>
        <taxon>Bacillati</taxon>
        <taxon>Actinomycetota</taxon>
        <taxon>Actinomycetes</taxon>
        <taxon>Mycobacteriales</taxon>
        <taxon>Corynebacteriaceae</taxon>
        <taxon>Corynebacterium</taxon>
    </lineage>
</organism>
<dbReference type="EMBL" id="JADQUG010000050">
    <property type="protein sequence ID" value="MBG9354948.1"/>
    <property type="molecule type" value="Genomic_DNA"/>
</dbReference>
<reference evidence="1 2" key="1">
    <citation type="journal article" date="2020" name="J. Clin. Microbiol.">
        <title>Assessing the Genetic Diversity of Austrian Corynebacterium diphtheriae Clinical Isolates, 2011-2019.</title>
        <authorList>
            <person name="Schaeffer J."/>
            <person name="Huhulescu S."/>
            <person name="Stoeger A."/>
            <person name="Allerberger F."/>
            <person name="Ruppitsch W."/>
        </authorList>
    </citation>
    <scope>NUCLEOTIDE SEQUENCE [LARGE SCALE GENOMIC DNA]</scope>
    <source>
        <strain evidence="1 2">04-17</strain>
    </source>
</reference>
<dbReference type="GeneID" id="97333094"/>
<evidence type="ECO:0000313" key="2">
    <source>
        <dbReference type="Proteomes" id="UP000615580"/>
    </source>
</evidence>
<comment type="caution">
    <text evidence="1">The sequence shown here is derived from an EMBL/GenBank/DDBJ whole genome shotgun (WGS) entry which is preliminary data.</text>
</comment>
<evidence type="ECO:0000313" key="1">
    <source>
        <dbReference type="EMBL" id="MBG9354948.1"/>
    </source>
</evidence>
<sequence>MTLQPPYLSKNKLETKAERLFAKYHDGAHLREAIPLDIEHFAEFQLDANIDYQELTLDGSILGMKCPGFCS</sequence>
<name>A0ABS0LE26_9CORY</name>
<keyword evidence="2" id="KW-1185">Reference proteome</keyword>
<protein>
    <submittedName>
        <fullName evidence="1">Uncharacterized protein</fullName>
    </submittedName>
</protein>
<dbReference type="Proteomes" id="UP000615580">
    <property type="component" value="Unassembled WGS sequence"/>
</dbReference>
<accession>A0ABS0LE26</accession>
<dbReference type="RefSeq" id="WP_088268249.1">
    <property type="nucleotide sequence ID" value="NZ_CBCSFR010000040.1"/>
</dbReference>
<gene>
    <name evidence="1" type="ORF">I4J41_10315</name>
</gene>